<proteinExistence type="predicted"/>
<organism evidence="3 4">
    <name type="scientific">Kwoniella europaea PYCC6329</name>
    <dbReference type="NCBI Taxonomy" id="1423913"/>
    <lineage>
        <taxon>Eukaryota</taxon>
        <taxon>Fungi</taxon>
        <taxon>Dikarya</taxon>
        <taxon>Basidiomycota</taxon>
        <taxon>Agaricomycotina</taxon>
        <taxon>Tremellomycetes</taxon>
        <taxon>Tremellales</taxon>
        <taxon>Cryptococcaceae</taxon>
        <taxon>Kwoniella</taxon>
    </lineage>
</organism>
<dbReference type="SMART" id="SM00577">
    <property type="entry name" value="CPDc"/>
    <property type="match status" value="1"/>
</dbReference>
<evidence type="ECO:0000313" key="4">
    <source>
        <dbReference type="Proteomes" id="UP001358614"/>
    </source>
</evidence>
<dbReference type="AlphaFoldDB" id="A0AAX4KAE9"/>
<dbReference type="GO" id="GO:0016791">
    <property type="term" value="F:phosphatase activity"/>
    <property type="evidence" value="ECO:0007669"/>
    <property type="project" value="InterPro"/>
</dbReference>
<dbReference type="GO" id="GO:1904262">
    <property type="term" value="P:negative regulation of TORC1 signaling"/>
    <property type="evidence" value="ECO:0007669"/>
    <property type="project" value="UniProtKB-ARBA"/>
</dbReference>
<dbReference type="GO" id="GO:0045944">
    <property type="term" value="P:positive regulation of transcription by RNA polymerase II"/>
    <property type="evidence" value="ECO:0007669"/>
    <property type="project" value="UniProtKB-ARBA"/>
</dbReference>
<dbReference type="Gene3D" id="3.40.50.1000">
    <property type="entry name" value="HAD superfamily/HAD-like"/>
    <property type="match status" value="1"/>
</dbReference>
<feature type="region of interest" description="Disordered" evidence="1">
    <location>
        <begin position="1"/>
        <end position="211"/>
    </location>
</feature>
<sequence length="612" mass="65710">MTSTTSDSSKLPITTTNPNPASNINTTTSQSETHKENHNRNVESSSVQPPILANPISPSPPSLTVTPASPTTIQSDKVDQQKELDTSPNPTTSGVGTSMKEKGNHPTESETALLSQQPQPSTNMASTTGGEPSKSTNGGALSNLTRKLSKSNSNTNPSKAGFSKEKEKESSTSTPPTGTTKPTPTTTQASSSTKAAASTSTPLTQKKKKKRKGLAGFLLALGCLSADEFEEKPKPKTSQLQQQQTTQKAGTSVTTSKPAETTRVKDEVPNKKESLGHQVEPTATTGTTLVDQTVEGDKAVKPNEEIVVAPAEPHTLPDEETAGVTSSAVQPPGGGSSLLGTPTRSHPQVQRRDSDIAAPSTSADQDRTETSGSYTDISNSEIQDESSGVGVQHEEGVDEYGLEDDHEDEEDRLIEQGGMGIPIDENGNPAPLLPPILKEHHGRKCLVLDLDETLLHSSFKSLPSADYIVPVEIESQIHNVYVIKRPGVDHFLKEMGKIYEIVVFTASLSKYADPVLDMLDTHRVVTHRLFRESCYNHKGNYVKDLSQLGRSIETSIIIDNSPASYIFHPNNAVPVSTWFNDPHDTELTDLCPFLADLATVDDIRGVLDGRMN</sequence>
<dbReference type="PANTHER" id="PTHR12210">
    <property type="entry name" value="DULLARD PROTEIN PHOSPHATASE"/>
    <property type="match status" value="1"/>
</dbReference>
<feature type="compositionally biased region" description="Basic and acidic residues" evidence="1">
    <location>
        <begin position="295"/>
        <end position="304"/>
    </location>
</feature>
<feature type="compositionally biased region" description="Polar residues" evidence="1">
    <location>
        <begin position="1"/>
        <end position="31"/>
    </location>
</feature>
<dbReference type="InterPro" id="IPR004274">
    <property type="entry name" value="FCP1_dom"/>
</dbReference>
<dbReference type="EMBL" id="CP144089">
    <property type="protein sequence ID" value="WWD03506.1"/>
    <property type="molecule type" value="Genomic_DNA"/>
</dbReference>
<feature type="compositionally biased region" description="Polar residues" evidence="1">
    <location>
        <begin position="249"/>
        <end position="259"/>
    </location>
</feature>
<feature type="compositionally biased region" description="Basic and acidic residues" evidence="1">
    <location>
        <begin position="260"/>
        <end position="275"/>
    </location>
</feature>
<feature type="compositionally biased region" description="Basic and acidic residues" evidence="1">
    <location>
        <begin position="32"/>
        <end position="41"/>
    </location>
</feature>
<feature type="compositionally biased region" description="Polar residues" evidence="1">
    <location>
        <begin position="86"/>
        <end position="96"/>
    </location>
</feature>
<evidence type="ECO:0000313" key="3">
    <source>
        <dbReference type="EMBL" id="WWD03506.1"/>
    </source>
</evidence>
<dbReference type="GeneID" id="91100362"/>
<gene>
    <name evidence="3" type="ORF">V865_001558</name>
</gene>
<feature type="compositionally biased region" description="Basic and acidic residues" evidence="1">
    <location>
        <begin position="76"/>
        <end position="85"/>
    </location>
</feature>
<dbReference type="Pfam" id="PF03031">
    <property type="entry name" value="NIF"/>
    <property type="match status" value="1"/>
</dbReference>
<dbReference type="RefSeq" id="XP_066081473.1">
    <property type="nucleotide sequence ID" value="XM_066225376.1"/>
</dbReference>
<dbReference type="InterPro" id="IPR036412">
    <property type="entry name" value="HAD-like_sf"/>
</dbReference>
<feature type="compositionally biased region" description="Polar residues" evidence="1">
    <location>
        <begin position="281"/>
        <end position="291"/>
    </location>
</feature>
<dbReference type="GO" id="GO:0034198">
    <property type="term" value="P:cellular response to amino acid starvation"/>
    <property type="evidence" value="ECO:0007669"/>
    <property type="project" value="UniProtKB-ARBA"/>
</dbReference>
<dbReference type="KEGG" id="ker:91100362"/>
<reference evidence="3 4" key="1">
    <citation type="submission" date="2024-01" db="EMBL/GenBank/DDBJ databases">
        <title>Comparative genomics of Cryptococcus and Kwoniella reveals pathogenesis evolution and contrasting modes of karyotype evolution via chromosome fusion or intercentromeric recombination.</title>
        <authorList>
            <person name="Coelho M.A."/>
            <person name="David-Palma M."/>
            <person name="Shea T."/>
            <person name="Bowers K."/>
            <person name="McGinley-Smith S."/>
            <person name="Mohammad A.W."/>
            <person name="Gnirke A."/>
            <person name="Yurkov A.M."/>
            <person name="Nowrousian M."/>
            <person name="Sun S."/>
            <person name="Cuomo C.A."/>
            <person name="Heitman J."/>
        </authorList>
    </citation>
    <scope>NUCLEOTIDE SEQUENCE [LARGE SCALE GENOMIC DNA]</scope>
    <source>
        <strain evidence="3 4">PYCC6329</strain>
    </source>
</reference>
<feature type="compositionally biased region" description="Low complexity" evidence="1">
    <location>
        <begin position="171"/>
        <end position="204"/>
    </location>
</feature>
<feature type="compositionally biased region" description="Polar residues" evidence="1">
    <location>
        <begin position="370"/>
        <end position="381"/>
    </location>
</feature>
<feature type="compositionally biased region" description="Polar residues" evidence="1">
    <location>
        <begin position="109"/>
        <end position="157"/>
    </location>
</feature>
<dbReference type="InterPro" id="IPR050365">
    <property type="entry name" value="TIM50"/>
</dbReference>
<name>A0AAX4KAE9_9TREE</name>
<dbReference type="SUPFAM" id="SSF56784">
    <property type="entry name" value="HAD-like"/>
    <property type="match status" value="1"/>
</dbReference>
<dbReference type="PROSITE" id="PS50969">
    <property type="entry name" value="FCP1"/>
    <property type="match status" value="1"/>
</dbReference>
<dbReference type="CDD" id="cd07521">
    <property type="entry name" value="HAD_FCP1-like"/>
    <property type="match status" value="1"/>
</dbReference>
<keyword evidence="4" id="KW-1185">Reference proteome</keyword>
<feature type="compositionally biased region" description="Polar residues" evidence="1">
    <location>
        <begin position="62"/>
        <end position="75"/>
    </location>
</feature>
<protein>
    <recommendedName>
        <fullName evidence="2">FCP1 homology domain-containing protein</fullName>
    </recommendedName>
</protein>
<feature type="compositionally biased region" description="Low complexity" evidence="1">
    <location>
        <begin position="236"/>
        <end position="248"/>
    </location>
</feature>
<evidence type="ECO:0000256" key="1">
    <source>
        <dbReference type="SAM" id="MobiDB-lite"/>
    </source>
</evidence>
<dbReference type="GO" id="GO:0009651">
    <property type="term" value="P:response to salt stress"/>
    <property type="evidence" value="ECO:0007669"/>
    <property type="project" value="UniProtKB-ARBA"/>
</dbReference>
<feature type="compositionally biased region" description="Basic and acidic residues" evidence="1">
    <location>
        <begin position="99"/>
        <end position="108"/>
    </location>
</feature>
<dbReference type="NCBIfam" id="TIGR02251">
    <property type="entry name" value="HIF-SF_euk"/>
    <property type="match status" value="1"/>
</dbReference>
<feature type="region of interest" description="Disordered" evidence="1">
    <location>
        <begin position="230"/>
        <end position="391"/>
    </location>
</feature>
<dbReference type="InterPro" id="IPR023214">
    <property type="entry name" value="HAD_sf"/>
</dbReference>
<evidence type="ECO:0000259" key="2">
    <source>
        <dbReference type="PROSITE" id="PS50969"/>
    </source>
</evidence>
<dbReference type="FunFam" id="3.40.50.1000:FF:000043">
    <property type="entry name" value="General stress response phosphoprotein phosphatase Psr1/2"/>
    <property type="match status" value="1"/>
</dbReference>
<dbReference type="Proteomes" id="UP001358614">
    <property type="component" value="Chromosome 1"/>
</dbReference>
<feature type="domain" description="FCP1 homology" evidence="2">
    <location>
        <begin position="439"/>
        <end position="597"/>
    </location>
</feature>
<dbReference type="InterPro" id="IPR011948">
    <property type="entry name" value="Dullard_phosphatase"/>
</dbReference>
<accession>A0AAX4KAE9</accession>